<dbReference type="GeneID" id="37006306"/>
<comment type="subcellular location">
    <subcellularLocation>
        <location evidence="1">Endoplasmic reticulum membrane</location>
        <topology evidence="1">Multi-pass membrane protein</topology>
    </subcellularLocation>
</comment>
<comment type="caution">
    <text evidence="10">The sequence shown here is derived from an EMBL/GenBank/DDBJ whole genome shotgun (WGS) entry which is preliminary data.</text>
</comment>
<evidence type="ECO:0000313" key="11">
    <source>
        <dbReference type="Proteomes" id="UP000244309"/>
    </source>
</evidence>
<feature type="compositionally biased region" description="Polar residues" evidence="7">
    <location>
        <begin position="706"/>
        <end position="725"/>
    </location>
</feature>
<dbReference type="InterPro" id="IPR043502">
    <property type="entry name" value="DNA/RNA_pol_sf"/>
</dbReference>
<feature type="transmembrane region" description="Helical" evidence="8">
    <location>
        <begin position="2343"/>
        <end position="2362"/>
    </location>
</feature>
<dbReference type="STRING" id="45357.A0A2V1AKV9"/>
<dbReference type="Gene3D" id="3.60.10.10">
    <property type="entry name" value="Endonuclease/exonuclease/phosphatase"/>
    <property type="match status" value="1"/>
</dbReference>
<dbReference type="PANTHER" id="PTHR19446">
    <property type="entry name" value="REVERSE TRANSCRIPTASES"/>
    <property type="match status" value="1"/>
</dbReference>
<evidence type="ECO:0000256" key="5">
    <source>
        <dbReference type="ARBA" id="ARBA00022989"/>
    </source>
</evidence>
<sequence length="2428" mass="275057">MLDNNVQHRFEGGNRPPGDGGKDSRPPETNPNVLNATKGVSDSVVGAPEQGTRQLSGRPGGGSQASEKNAQGEVATAAPPPVENAAHSAAEPADSGTVTTPGHASWDGSVVRANVDLDFVTSSGGYRMAMPSPYPEGEEPTEEELKARELSNRDFLLNEITDGQFSSKEAFERKKKIQNMYKNSSDEKIFWNSLNNLPSSEFSHKMYLVNEFLVPETTMEQIMRAEATKARTETVEELEPKAARCAEIMIQMAYLADNNLVGTEEDQCEDLVPIWEAAREDFVKSVAYLALSKVRVIGNVAHFPGVNSPIWFEEFYCNSPIFGRLMANTTIPAIIRKLHEIVADAQFRVQDTGAVFSLEQALDSHGSYAQLKVVYHNMLFAKEYFRSHFLLQCDRIRHWEEHKSAEDAYKFATAIVDLGSDKLPTKRATFNAYQDNLGQNLRTGTMKYTEARVRANGNANDDPVIANLIKMHEKEKGRYTSKIKSIPENAKQQSFPTECTMEVYIEFSEAHCPVCRTKEHTIGQCTKKKCYLCKHSSHSIEACPSKCDCDLSVHHLRGNCPSKQNANPAKSPQKKQKSDKYEVDADGFMKPKASKPKPKQTTVTVVKPKPAQPVHRNPISILGEESLESVHRPDPPVSTGTRKDDPPTTVEPTPSYEAHSEDEDGDDAMDQSVEMVSDSSPSAPPSPTLPEPTPSTLPSVAERESTVATVPDATQTTQDTMSTMPGLSGILGAAAPISESSQDSMSTRGSLSGLTFPTHPNTTLAKEKAEVVPIVSEEEDPFASETNPQPTSQENEDVAAPEVLDQDMDTDVDEQGEEAVSIPATPTPNASRSTRTSTRRSSTRKQATPSRRKPAPKLGPLRDDVALSPERGTIASRTRSRSPSPTRQARPSIARDPTEVSDAVRITDLIDELTTEHAAEKQQGVSTTNFKFGSFNIQKTNNLVTVAHLAADFDILFIQEFKATDSNVAAMKDYARARGLDFFSTPARAQRFNTTGIFVKQRHFQVLGEYELGSNSVFHHRSTDIRIETSMGEQILLQNFYLPTQDKNKQADIIDDTTIGFIRLREAYPTLQLIYGGDLNHSVEDSTPAEVRARLAIKDLDNTCNTEDLAVWDRQGVHMSKAGHIDQSTKLFFQHKRTDPIVIQKLSNSEKQREAEDTLGMILIATDYYRELYQSPPTVEPEQMQRFLSPVGDNLSDSQRAALNRRFTQDELLQALRKMEKSSAPGPDGIQNSVLEHFWEDVGPILTREANNMMRTGKLPQSFKKVLITLIPKRDQNQSTEIANLRPISLTNTTLKVVSSAACNRLQKVLDKLIGPYQRGFIKGRHINHNTMEFFTMVQLIQDNREKTKASYYQAILMADFTKAFDRISHQYIQAVLEKMHIGTKMCRLLMSLLKGQFAQIRMNNCGGPHFPLDCGTRQGNPLSPLLFNIALEPLLLHLKLLEGIELSYGDIKLGRMQYHAFADDVNIYLANLRDYAHAAKCIKRFERASNSKVSASKSKLIGFRRDYPEQEQDILPYPQSYIKREELKYLGISMKGVNWRHFIYYLPFMTYKQGYRGLDIISKTIGTNMFVSSKTIYKDLVQCMTEKELRNIDDAIQRMFKGVSAPKLYARPKKGGYGLIELSSQLQGHRAKVLARTLGDDQSWFIKYLRAKMLHHVVKIFHNNRRAKIRQSHGLYWEEFLFEANGRYFENLEWTFTENEIQYIEAWKKLVKGTRTTHPATIASRVRVEDVESILGIPGHPRPHESQQLNTGIFTSRSRKKQEEKPPIMPGRFREICPEARPIKRWDKFWKSLHREEWLKRNEFGAFHHFNFGSYVPIHDKPAHGMTLCHLCQQQHRQDNMLLQASVNRREKVLLKVSIPKTSLPKDYHDAPQKYSVRDLLKETDEPPKVEPVAIINKNYSFRAMADFQMSTKNNKMAQDFNKSVLKSNQFDDYKRFHDQRLTKTEEYKDPEIFENKDHQLIPPPHFSGIRFPFDFRYQKSPYTVTLEDEQGNKKVVMKLDSKKLFTNTVDFYSDSVPQEPLPEIIKKYEWLVTSDLSQEYAERKLLDCVHHLRRLFELKPIWLRKSLVDVTPDPLKAAVKEALPYVSYCYKNGPWRFCNVRLGVNPKDDKSHWMYQSGYFRLQGLRAKVHQTEDTTRVVPNTVKIHHPNSEVTVSESLLFTGTKLPRAINYQIGDITDDDIVAVIKRAEQQGELLRDTLDSQEGWIKKQTFETIRRIVRYKLRRLYKEEPIERGKIHDIIEADYTEKDVDGEDNDEDIEDEENDDDIGDEGEGDNAQGKDGEEDDDMDEDIIDPASVTEEAVLNRIKQADGRACEKLKSLSGFIKQEATLSTAMTKATETALAFFAVGAIYFALVTGTIPSSELVQNEILPYLPWWALVTFGSYALSTLGWGVLTFKDKEESYKELLQQIDEAKTFYKQKGLDLDE</sequence>
<dbReference type="Pfam" id="PF09734">
    <property type="entry name" value="Tau95"/>
    <property type="match status" value="1"/>
</dbReference>
<evidence type="ECO:0000256" key="2">
    <source>
        <dbReference type="ARBA" id="ARBA00010430"/>
    </source>
</evidence>
<accession>A0A2V1AKV9</accession>
<dbReference type="PROSITE" id="PS50878">
    <property type="entry name" value="RT_POL"/>
    <property type="match status" value="1"/>
</dbReference>
<feature type="region of interest" description="Disordered" evidence="7">
    <location>
        <begin position="559"/>
        <end position="901"/>
    </location>
</feature>
<evidence type="ECO:0000256" key="8">
    <source>
        <dbReference type="SAM" id="Phobius"/>
    </source>
</evidence>
<dbReference type="GO" id="GO:0005789">
    <property type="term" value="C:endoplasmic reticulum membrane"/>
    <property type="evidence" value="ECO:0007669"/>
    <property type="project" value="UniProtKB-SubCell"/>
</dbReference>
<keyword evidence="11" id="KW-1185">Reference proteome</keyword>
<evidence type="ECO:0000256" key="4">
    <source>
        <dbReference type="ARBA" id="ARBA00022824"/>
    </source>
</evidence>
<dbReference type="InterPro" id="IPR000477">
    <property type="entry name" value="RT_dom"/>
</dbReference>
<dbReference type="InterPro" id="IPR042536">
    <property type="entry name" value="TFIIIC_tauA_Sfc1"/>
</dbReference>
<keyword evidence="3 8" id="KW-0812">Transmembrane</keyword>
<dbReference type="EMBL" id="PKFO01000001">
    <property type="protein sequence ID" value="PVH18690.1"/>
    <property type="molecule type" value="Genomic_DNA"/>
</dbReference>
<reference evidence="10 11" key="1">
    <citation type="submission" date="2017-12" db="EMBL/GenBank/DDBJ databases">
        <title>Genome Sequence of a Multidrug-Resistant Candida haemulonii Isolate from a Patient with Chronic Leg Ulcers in Israel.</title>
        <authorList>
            <person name="Chow N.A."/>
            <person name="Gade L."/>
            <person name="Batra D."/>
            <person name="Rowe L.A."/>
            <person name="Ben-Ami R."/>
            <person name="Loparev V.N."/>
            <person name="Litvintseva A.P."/>
        </authorList>
    </citation>
    <scope>NUCLEOTIDE SEQUENCE [LARGE SCALE GENOMIC DNA]</scope>
    <source>
        <strain evidence="10 11">B11899</strain>
    </source>
</reference>
<feature type="compositionally biased region" description="Pro residues" evidence="7">
    <location>
        <begin position="682"/>
        <end position="695"/>
    </location>
</feature>
<feature type="compositionally biased region" description="Polar residues" evidence="7">
    <location>
        <begin position="738"/>
        <end position="764"/>
    </location>
</feature>
<proteinExistence type="inferred from homology"/>
<evidence type="ECO:0000256" key="3">
    <source>
        <dbReference type="ARBA" id="ARBA00022692"/>
    </source>
</evidence>
<feature type="region of interest" description="Disordered" evidence="7">
    <location>
        <begin position="2245"/>
        <end position="2291"/>
    </location>
</feature>
<keyword evidence="5 8" id="KW-1133">Transmembrane helix</keyword>
<dbReference type="InterPro" id="IPR041499">
    <property type="entry name" value="Tfc1/Sfc1_N"/>
</dbReference>
<dbReference type="Gene3D" id="3.30.200.160">
    <property type="entry name" value="TFIIIC, subcomplex tauA, subunit Sfc1, barrel domain"/>
    <property type="match status" value="1"/>
</dbReference>
<evidence type="ECO:0000313" key="10">
    <source>
        <dbReference type="EMBL" id="PVH18690.1"/>
    </source>
</evidence>
<feature type="compositionally biased region" description="Polar residues" evidence="7">
    <location>
        <begin position="30"/>
        <end position="40"/>
    </location>
</feature>
<dbReference type="InterPro" id="IPR019136">
    <property type="entry name" value="TF_IIIC_su-5_HTH"/>
</dbReference>
<evidence type="ECO:0000256" key="7">
    <source>
        <dbReference type="SAM" id="MobiDB-lite"/>
    </source>
</evidence>
<feature type="transmembrane region" description="Helical" evidence="8">
    <location>
        <begin position="2374"/>
        <end position="2396"/>
    </location>
</feature>
<feature type="compositionally biased region" description="Basic and acidic residues" evidence="7">
    <location>
        <begin position="576"/>
        <end position="589"/>
    </location>
</feature>
<feature type="compositionally biased region" description="Acidic residues" evidence="7">
    <location>
        <begin position="794"/>
        <end position="817"/>
    </location>
</feature>
<dbReference type="SUPFAM" id="SSF56219">
    <property type="entry name" value="DNase I-like"/>
    <property type="match status" value="1"/>
</dbReference>
<feature type="compositionally biased region" description="Polar residues" evidence="7">
    <location>
        <begin position="784"/>
        <end position="793"/>
    </location>
</feature>
<feature type="compositionally biased region" description="Acidic residues" evidence="7">
    <location>
        <begin position="2251"/>
        <end position="2275"/>
    </location>
</feature>
<feature type="domain" description="Reverse transcriptase" evidence="9">
    <location>
        <begin position="1252"/>
        <end position="1535"/>
    </location>
</feature>
<dbReference type="InterPro" id="IPR036691">
    <property type="entry name" value="Endo/exonu/phosph_ase_sf"/>
</dbReference>
<dbReference type="VEuPathDB" id="FungiDB:CXQ85_000975"/>
<feature type="compositionally biased region" description="Basic and acidic residues" evidence="7">
    <location>
        <begin position="1"/>
        <end position="12"/>
    </location>
</feature>
<dbReference type="CDD" id="cd01650">
    <property type="entry name" value="RT_nLTR_like"/>
    <property type="match status" value="1"/>
</dbReference>
<feature type="region of interest" description="Disordered" evidence="7">
    <location>
        <begin position="1"/>
        <end position="106"/>
    </location>
</feature>
<evidence type="ECO:0000259" key="9">
    <source>
        <dbReference type="PROSITE" id="PS50878"/>
    </source>
</evidence>
<dbReference type="Proteomes" id="UP000244309">
    <property type="component" value="Unassembled WGS sequence"/>
</dbReference>
<dbReference type="SUPFAM" id="SSF56672">
    <property type="entry name" value="DNA/RNA polymerases"/>
    <property type="match status" value="1"/>
</dbReference>
<dbReference type="Pfam" id="PF08285">
    <property type="entry name" value="DPM3"/>
    <property type="match status" value="1"/>
</dbReference>
<evidence type="ECO:0000256" key="1">
    <source>
        <dbReference type="ARBA" id="ARBA00004477"/>
    </source>
</evidence>
<dbReference type="InterPro" id="IPR013174">
    <property type="entry name" value="DPM3"/>
</dbReference>
<protein>
    <recommendedName>
        <fullName evidence="9">Reverse transcriptase domain-containing protein</fullName>
    </recommendedName>
</protein>
<dbReference type="Pfam" id="PF17682">
    <property type="entry name" value="Tau95_N"/>
    <property type="match status" value="1"/>
</dbReference>
<keyword evidence="4" id="KW-0256">Endoplasmic reticulum</keyword>
<feature type="compositionally biased region" description="Acidic residues" evidence="7">
    <location>
        <begin position="660"/>
        <end position="669"/>
    </location>
</feature>
<dbReference type="Pfam" id="PF00078">
    <property type="entry name" value="RVT_1"/>
    <property type="match status" value="1"/>
</dbReference>
<organism evidence="10 11">
    <name type="scientific">Candidozyma haemuli</name>
    <dbReference type="NCBI Taxonomy" id="45357"/>
    <lineage>
        <taxon>Eukaryota</taxon>
        <taxon>Fungi</taxon>
        <taxon>Dikarya</taxon>
        <taxon>Ascomycota</taxon>
        <taxon>Saccharomycotina</taxon>
        <taxon>Pichiomycetes</taxon>
        <taxon>Metschnikowiaceae</taxon>
        <taxon>Candidozyma</taxon>
    </lineage>
</organism>
<feature type="compositionally biased region" description="Low complexity" evidence="7">
    <location>
        <begin position="875"/>
        <end position="892"/>
    </location>
</feature>
<name>A0A2V1AKV9_9ASCO</name>
<dbReference type="OrthoDB" id="5598268at2759"/>
<feature type="compositionally biased region" description="Polar residues" evidence="7">
    <location>
        <begin position="561"/>
        <end position="570"/>
    </location>
</feature>
<keyword evidence="6 8" id="KW-0472">Membrane</keyword>
<evidence type="ECO:0000256" key="6">
    <source>
        <dbReference type="ARBA" id="ARBA00023136"/>
    </source>
</evidence>
<gene>
    <name evidence="10" type="ORF">CXQ85_000975</name>
</gene>
<comment type="similarity">
    <text evidence="2">Belongs to the DPM3 family.</text>
</comment>
<dbReference type="RefSeq" id="XP_025339630.1">
    <property type="nucleotide sequence ID" value="XM_025484699.1"/>
</dbReference>